<dbReference type="EMBL" id="DS990638">
    <property type="protein sequence ID" value="EGC44890.1"/>
    <property type="molecule type" value="Genomic_DNA"/>
</dbReference>
<dbReference type="PANTHER" id="PTHR14233">
    <property type="entry name" value="DUF914-RELATED"/>
    <property type="match status" value="1"/>
</dbReference>
<accession>F0UF33</accession>
<evidence type="ECO:0000256" key="8">
    <source>
        <dbReference type="SAM" id="Phobius"/>
    </source>
</evidence>
<dbReference type="PANTHER" id="PTHR14233:SF4">
    <property type="entry name" value="SOLUTE CARRIER FAMILY 35 MEMBER F2"/>
    <property type="match status" value="1"/>
</dbReference>
<dbReference type="VEuPathDB" id="FungiDB:I7I53_03617"/>
<protein>
    <submittedName>
        <fullName evidence="9">DUF914 domain-containing protein</fullName>
    </submittedName>
</protein>
<dbReference type="Proteomes" id="UP000008142">
    <property type="component" value="Unassembled WGS sequence"/>
</dbReference>
<evidence type="ECO:0000313" key="9">
    <source>
        <dbReference type="EMBL" id="EGC44890.1"/>
    </source>
</evidence>
<evidence type="ECO:0000256" key="1">
    <source>
        <dbReference type="ARBA" id="ARBA00004141"/>
    </source>
</evidence>
<comment type="similarity">
    <text evidence="2">Belongs to the SLC35F solute transporter family.</text>
</comment>
<feature type="region of interest" description="Disordered" evidence="7">
    <location>
        <begin position="491"/>
        <end position="514"/>
    </location>
</feature>
<feature type="region of interest" description="Disordered" evidence="7">
    <location>
        <begin position="251"/>
        <end position="344"/>
    </location>
</feature>
<evidence type="ECO:0000256" key="2">
    <source>
        <dbReference type="ARBA" id="ARBA00007863"/>
    </source>
</evidence>
<feature type="transmembrane region" description="Helical" evidence="8">
    <location>
        <begin position="195"/>
        <end position="215"/>
    </location>
</feature>
<feature type="compositionally biased region" description="Polar residues" evidence="7">
    <location>
        <begin position="335"/>
        <end position="344"/>
    </location>
</feature>
<feature type="compositionally biased region" description="Low complexity" evidence="7">
    <location>
        <begin position="297"/>
        <end position="334"/>
    </location>
</feature>
<feature type="transmembrane region" description="Helical" evidence="8">
    <location>
        <begin position="439"/>
        <end position="458"/>
    </location>
</feature>
<dbReference type="GO" id="GO:0022857">
    <property type="term" value="F:transmembrane transporter activity"/>
    <property type="evidence" value="ECO:0007669"/>
    <property type="project" value="InterPro"/>
</dbReference>
<organism evidence="10">
    <name type="scientific">Ajellomyces capsulatus (strain H88)</name>
    <name type="common">Darling's disease fungus</name>
    <name type="synonym">Histoplasma capsulatum</name>
    <dbReference type="NCBI Taxonomy" id="544711"/>
    <lineage>
        <taxon>Eukaryota</taxon>
        <taxon>Fungi</taxon>
        <taxon>Dikarya</taxon>
        <taxon>Ascomycota</taxon>
        <taxon>Pezizomycotina</taxon>
        <taxon>Eurotiomycetes</taxon>
        <taxon>Eurotiomycetidae</taxon>
        <taxon>Onygenales</taxon>
        <taxon>Ajellomycetaceae</taxon>
        <taxon>Histoplasma</taxon>
    </lineage>
</organism>
<keyword evidence="6 8" id="KW-0472">Membrane</keyword>
<reference evidence="10" key="1">
    <citation type="submission" date="2008-07" db="EMBL/GenBank/DDBJ databases">
        <title>Annotation of Ajellomyces capsulatus strain H88.</title>
        <authorList>
            <person name="Champion M."/>
            <person name="Cuomo C."/>
            <person name="Ma L.-J."/>
            <person name="Henn M.R."/>
            <person name="Sil A."/>
            <person name="Goldman B."/>
            <person name="Young S.K."/>
            <person name="Kodira C.D."/>
            <person name="Zeng Q."/>
            <person name="Koehrsen M."/>
            <person name="Alvarado L."/>
            <person name="Berlin A."/>
            <person name="Borenstein D."/>
            <person name="Chen Z."/>
            <person name="Engels R."/>
            <person name="Freedman E."/>
            <person name="Gellesch M."/>
            <person name="Goldberg J."/>
            <person name="Griggs A."/>
            <person name="Gujja S."/>
            <person name="Heiman D."/>
            <person name="Hepburn T."/>
            <person name="Howarth C."/>
            <person name="Jen D."/>
            <person name="Larson L."/>
            <person name="Lewis B."/>
            <person name="Mehta T."/>
            <person name="Park D."/>
            <person name="Pearson M."/>
            <person name="Roberts A."/>
            <person name="Saif S."/>
            <person name="Shea T."/>
            <person name="Shenoy N."/>
            <person name="Sisk P."/>
            <person name="Stolte C."/>
            <person name="Sykes S."/>
            <person name="Walk T."/>
            <person name="White J."/>
            <person name="Yandava C."/>
            <person name="Klein B."/>
            <person name="McEwen J.G."/>
            <person name="Puccia R."/>
            <person name="Goldman G.H."/>
            <person name="Felipe M.S."/>
            <person name="Nino-Vega G."/>
            <person name="San-Blas G."/>
            <person name="Taylor J."/>
            <person name="Mendoza L."/>
            <person name="Galagan J."/>
            <person name="Nusbaum C."/>
            <person name="Birren B."/>
        </authorList>
    </citation>
    <scope>NUCLEOTIDE SEQUENCE [LARGE SCALE GENOMIC DNA]</scope>
    <source>
        <strain evidence="10">H88</strain>
    </source>
</reference>
<gene>
    <name evidence="9" type="ORF">HCEG_04105</name>
</gene>
<feature type="transmembrane region" description="Helical" evidence="8">
    <location>
        <begin position="384"/>
        <end position="406"/>
    </location>
</feature>
<feature type="transmembrane region" description="Helical" evidence="8">
    <location>
        <begin position="413"/>
        <end position="433"/>
    </location>
</feature>
<evidence type="ECO:0000256" key="6">
    <source>
        <dbReference type="ARBA" id="ARBA00023136"/>
    </source>
</evidence>
<name>F0UF33_AJEC8</name>
<keyword evidence="5 8" id="KW-1133">Transmembrane helix</keyword>
<evidence type="ECO:0000256" key="5">
    <source>
        <dbReference type="ARBA" id="ARBA00022989"/>
    </source>
</evidence>
<feature type="transmembrane region" description="Helical" evidence="8">
    <location>
        <begin position="351"/>
        <end position="369"/>
    </location>
</feature>
<comment type="subcellular location">
    <subcellularLocation>
        <location evidence="1">Membrane</location>
        <topology evidence="1">Multi-pass membrane protein</topology>
    </subcellularLocation>
</comment>
<dbReference type="Pfam" id="PF06027">
    <property type="entry name" value="SLC35F"/>
    <property type="match status" value="1"/>
</dbReference>
<dbReference type="HOGENOM" id="CLU_529916_0_0_1"/>
<dbReference type="InterPro" id="IPR052221">
    <property type="entry name" value="SLC35F_Transporter"/>
</dbReference>
<proteinExistence type="inferred from homology"/>
<dbReference type="InterPro" id="IPR009262">
    <property type="entry name" value="SLC35_F1/F2/F6"/>
</dbReference>
<sequence>MDGRSVLRDRMGIKRIFSCLPRTISLVNELTHHISVRVSDPGYNAQTWSLQLIPGVRGSLDTIVPQGDPRPGQTIKGSPGVMVVVMTIWAKGISLREDGFRASAPPDETKRCIPTLIQPFRLACYLIDRGPGDLIGARTAEHTWEKFSFSSSSIHLHPSLSLFPTGIQFPIASDFRSFALALPIKLQLLELYPSLFPYLISISIYLLSWFATAGLREQASLMTMAERTDPIHVQTKGVDFNHAISDGDMDFRRDSRGVDADGGQEGRLGGDPAVADLVDKSKTGKFSPSASPPQTPSPSSSPTSTPQFQLSSRSSTTSSSTSSSPATPSIATASNAGCASSKRTPGSTYEVLGQLGLYGMFIIGVQAAIFDRESFAGATWNRKVGGYLTGYTLCLFIFYSLAPILFRLASAAFFNISLLTANFWGVIIGINVFKYSVHWMYPIAFVCIMLGQGIYYLGRQVLGEARKPWLGANQEKGVSGVGTAKKKISSSSAAAAGHGADEGVRVGNGSDNSV</sequence>
<keyword evidence="3" id="KW-0813">Transport</keyword>
<evidence type="ECO:0000256" key="4">
    <source>
        <dbReference type="ARBA" id="ARBA00022692"/>
    </source>
</evidence>
<evidence type="ECO:0000256" key="3">
    <source>
        <dbReference type="ARBA" id="ARBA00022448"/>
    </source>
</evidence>
<keyword evidence="4 8" id="KW-0812">Transmembrane</keyword>
<evidence type="ECO:0000256" key="7">
    <source>
        <dbReference type="SAM" id="MobiDB-lite"/>
    </source>
</evidence>
<dbReference type="OrthoDB" id="429955at2759"/>
<dbReference type="AlphaFoldDB" id="F0UF33"/>
<dbReference type="STRING" id="544711.F0UF33"/>
<evidence type="ECO:0000313" key="10">
    <source>
        <dbReference type="Proteomes" id="UP000008142"/>
    </source>
</evidence>
<dbReference type="GO" id="GO:0016020">
    <property type="term" value="C:membrane"/>
    <property type="evidence" value="ECO:0007669"/>
    <property type="project" value="UniProtKB-SubCell"/>
</dbReference>